<evidence type="ECO:0000256" key="1">
    <source>
        <dbReference type="SAM" id="Coils"/>
    </source>
</evidence>
<dbReference type="HOGENOM" id="CLU_024585_0_0_1"/>
<feature type="compositionally biased region" description="Basic residues" evidence="2">
    <location>
        <begin position="194"/>
        <end position="203"/>
    </location>
</feature>
<evidence type="ECO:0000313" key="3">
    <source>
        <dbReference type="EMBL" id="ETI25380.1"/>
    </source>
</evidence>
<evidence type="ECO:0000313" key="4">
    <source>
        <dbReference type="Proteomes" id="UP000030678"/>
    </source>
</evidence>
<feature type="compositionally biased region" description="Basic residues" evidence="2">
    <location>
        <begin position="116"/>
        <end position="134"/>
    </location>
</feature>
<gene>
    <name evidence="3" type="ORF">G647_02153</name>
</gene>
<feature type="compositionally biased region" description="Basic and acidic residues" evidence="2">
    <location>
        <begin position="143"/>
        <end position="159"/>
    </location>
</feature>
<feature type="compositionally biased region" description="Gly residues" evidence="2">
    <location>
        <begin position="416"/>
        <end position="438"/>
    </location>
</feature>
<accession>V9DEV8</accession>
<feature type="compositionally biased region" description="Basic residues" evidence="2">
    <location>
        <begin position="87"/>
        <end position="101"/>
    </location>
</feature>
<dbReference type="RefSeq" id="XP_008724725.1">
    <property type="nucleotide sequence ID" value="XM_008726503.1"/>
</dbReference>
<feature type="compositionally biased region" description="Basic and acidic residues" evidence="2">
    <location>
        <begin position="281"/>
        <end position="295"/>
    </location>
</feature>
<dbReference type="GeneID" id="19980646"/>
<protein>
    <submittedName>
        <fullName evidence="3">Uncharacterized protein</fullName>
    </submittedName>
</protein>
<reference evidence="3 4" key="1">
    <citation type="submission" date="2013-03" db="EMBL/GenBank/DDBJ databases">
        <title>The Genome Sequence of Cladophialophora carrionii CBS 160.54.</title>
        <authorList>
            <consortium name="The Broad Institute Genomics Platform"/>
            <person name="Cuomo C."/>
            <person name="de Hoog S."/>
            <person name="Gorbushina A."/>
            <person name="Walker B."/>
            <person name="Young S.K."/>
            <person name="Zeng Q."/>
            <person name="Gargeya S."/>
            <person name="Fitzgerald M."/>
            <person name="Haas B."/>
            <person name="Abouelleil A."/>
            <person name="Allen A.W."/>
            <person name="Alvarado L."/>
            <person name="Arachchi H.M."/>
            <person name="Berlin A.M."/>
            <person name="Chapman S.B."/>
            <person name="Gainer-Dewar J."/>
            <person name="Goldberg J."/>
            <person name="Griggs A."/>
            <person name="Gujja S."/>
            <person name="Hansen M."/>
            <person name="Howarth C."/>
            <person name="Imamovic A."/>
            <person name="Ireland A."/>
            <person name="Larimer J."/>
            <person name="McCowan C."/>
            <person name="Murphy C."/>
            <person name="Pearson M."/>
            <person name="Poon T.W."/>
            <person name="Priest M."/>
            <person name="Roberts A."/>
            <person name="Saif S."/>
            <person name="Shea T."/>
            <person name="Sisk P."/>
            <person name="Sykes S."/>
            <person name="Wortman J."/>
            <person name="Nusbaum C."/>
            <person name="Birren B."/>
        </authorList>
    </citation>
    <scope>NUCLEOTIDE SEQUENCE [LARGE SCALE GENOMIC DNA]</scope>
    <source>
        <strain evidence="3 4">CBS 160.54</strain>
    </source>
</reference>
<feature type="compositionally biased region" description="Basic and acidic residues" evidence="2">
    <location>
        <begin position="12"/>
        <end position="22"/>
    </location>
</feature>
<dbReference type="VEuPathDB" id="FungiDB:G647_02153"/>
<organism evidence="3 4">
    <name type="scientific">Cladophialophora carrionii CBS 160.54</name>
    <dbReference type="NCBI Taxonomy" id="1279043"/>
    <lineage>
        <taxon>Eukaryota</taxon>
        <taxon>Fungi</taxon>
        <taxon>Dikarya</taxon>
        <taxon>Ascomycota</taxon>
        <taxon>Pezizomycotina</taxon>
        <taxon>Eurotiomycetes</taxon>
        <taxon>Chaetothyriomycetidae</taxon>
        <taxon>Chaetothyriales</taxon>
        <taxon>Herpotrichiellaceae</taxon>
        <taxon>Cladophialophora</taxon>
    </lineage>
</organism>
<name>V9DEV8_9EURO</name>
<dbReference type="AlphaFoldDB" id="V9DEV8"/>
<feature type="coiled-coil region" evidence="1">
    <location>
        <begin position="491"/>
        <end position="541"/>
    </location>
</feature>
<feature type="compositionally biased region" description="Polar residues" evidence="2">
    <location>
        <begin position="446"/>
        <end position="457"/>
    </location>
</feature>
<proteinExistence type="predicted"/>
<feature type="compositionally biased region" description="Basic and acidic residues" evidence="2">
    <location>
        <begin position="43"/>
        <end position="75"/>
    </location>
</feature>
<evidence type="ECO:0000256" key="2">
    <source>
        <dbReference type="SAM" id="MobiDB-lite"/>
    </source>
</evidence>
<sequence length="555" mass="61910">MDRYRGSRRSPAPRDRPTRDPDVFAIGSGESYRPGGENSYRPSPRDRDRFGADSWTAERRDGRRDDRREERREDIDSYVPLTSSRAARPRSRSPAFRRRSRTPPNRREDLFANRRSPPRRYSPRRSPPPRRRSRSPPGGRARSPPDPKRFRDFSSEPSRRSPKRERRFSPDRSRDPRDRSPLGDPGRAGESYRPRSRTPPRRRPQNDTWMRRSPSPRDSGAASHNTSRRSSPPMHPDRASLAGSVTRSPAPPANRSQYDRAESAAGSYRDRSPPPPTPVDPIRDRDMSMPREDVHMNGTNEPRRPPSGPSSHRNGNYERPPPTGPSRSFSQPVQSPPTGPAASMSMSAHNRGGGASTLRAPSGPRGSVGRFDGPPPRDFPGPRGRGGLPYRGPAPHGPRGGGYGRGDFGGSSARGDYGGTPYRGGGFGRGGNGGGGGEPSFPYRGNNSSSTTYPRTQRFNTVQQHLATNEKIVPGGKLLPSGLPPDQEKRIKMLEAESERMRAEISEKQKLKREVLNEWEVRERESEREALRSELAEQHLQQLMESEDGIGRAAF</sequence>
<dbReference type="OrthoDB" id="5424692at2759"/>
<feature type="compositionally biased region" description="Basic and acidic residues" evidence="2">
    <location>
        <begin position="257"/>
        <end position="272"/>
    </location>
</feature>
<feature type="compositionally biased region" description="Gly residues" evidence="2">
    <location>
        <begin position="398"/>
        <end position="409"/>
    </location>
</feature>
<dbReference type="EMBL" id="KB822703">
    <property type="protein sequence ID" value="ETI25380.1"/>
    <property type="molecule type" value="Genomic_DNA"/>
</dbReference>
<dbReference type="Proteomes" id="UP000030678">
    <property type="component" value="Unassembled WGS sequence"/>
</dbReference>
<keyword evidence="1" id="KW-0175">Coiled coil</keyword>
<feature type="compositionally biased region" description="Basic and acidic residues" evidence="2">
    <location>
        <begin position="167"/>
        <end position="181"/>
    </location>
</feature>
<feature type="region of interest" description="Disordered" evidence="2">
    <location>
        <begin position="1"/>
        <end position="457"/>
    </location>
</feature>